<protein>
    <recommendedName>
        <fullName evidence="6">Acyltransferase</fullName>
    </recommendedName>
</protein>
<feature type="transmembrane region" description="Helical" evidence="1">
    <location>
        <begin position="75"/>
        <end position="93"/>
    </location>
</feature>
<dbReference type="InterPro" id="IPR043968">
    <property type="entry name" value="SGNH"/>
</dbReference>
<dbReference type="PANTHER" id="PTHR23028">
    <property type="entry name" value="ACETYLTRANSFERASE"/>
    <property type="match status" value="1"/>
</dbReference>
<dbReference type="EMBL" id="BPEY01000033">
    <property type="protein sequence ID" value="GIU46066.1"/>
    <property type="molecule type" value="Genomic_DNA"/>
</dbReference>
<dbReference type="InterPro" id="IPR002656">
    <property type="entry name" value="Acyl_transf_3_dom"/>
</dbReference>
<keyword evidence="5" id="KW-1185">Reference proteome</keyword>
<feature type="transmembrane region" description="Helical" evidence="1">
    <location>
        <begin position="12"/>
        <end position="31"/>
    </location>
</feature>
<comment type="caution">
    <text evidence="4">The sequence shown here is derived from an EMBL/GenBank/DDBJ whole genome shotgun (WGS) entry which is preliminary data.</text>
</comment>
<dbReference type="InterPro" id="IPR050879">
    <property type="entry name" value="Acyltransferase_3"/>
</dbReference>
<evidence type="ECO:0000313" key="4">
    <source>
        <dbReference type="EMBL" id="GIU46066.1"/>
    </source>
</evidence>
<feature type="transmembrane region" description="Helical" evidence="1">
    <location>
        <begin position="222"/>
        <end position="240"/>
    </location>
</feature>
<dbReference type="Pfam" id="PF19040">
    <property type="entry name" value="SGNH"/>
    <property type="match status" value="1"/>
</dbReference>
<feature type="transmembrane region" description="Helical" evidence="1">
    <location>
        <begin position="246"/>
        <end position="265"/>
    </location>
</feature>
<organism evidence="4 5">
    <name type="scientific">Shewanella sairae</name>
    <dbReference type="NCBI Taxonomy" id="190310"/>
    <lineage>
        <taxon>Bacteria</taxon>
        <taxon>Pseudomonadati</taxon>
        <taxon>Pseudomonadota</taxon>
        <taxon>Gammaproteobacteria</taxon>
        <taxon>Alteromonadales</taxon>
        <taxon>Shewanellaceae</taxon>
        <taxon>Shewanella</taxon>
    </lineage>
</organism>
<proteinExistence type="predicted"/>
<evidence type="ECO:0008006" key="6">
    <source>
        <dbReference type="Google" id="ProtNLM"/>
    </source>
</evidence>
<gene>
    <name evidence="4" type="ORF">TUM4438_21010</name>
</gene>
<evidence type="ECO:0000256" key="1">
    <source>
        <dbReference type="SAM" id="Phobius"/>
    </source>
</evidence>
<dbReference type="RefSeq" id="WP_220781140.1">
    <property type="nucleotide sequence ID" value="NZ_BPEY01000033.1"/>
</dbReference>
<feature type="transmembrane region" description="Helical" evidence="1">
    <location>
        <begin position="187"/>
        <end position="210"/>
    </location>
</feature>
<name>A0ABQ4PEZ5_9GAMM</name>
<keyword evidence="1" id="KW-1133">Transmembrane helix</keyword>
<evidence type="ECO:0000313" key="5">
    <source>
        <dbReference type="Proteomes" id="UP000887104"/>
    </source>
</evidence>
<feature type="transmembrane region" description="Helical" evidence="1">
    <location>
        <begin position="161"/>
        <end position="181"/>
    </location>
</feature>
<sequence length="643" mass="73650">MQYRAEIDGLRALAVIPVILFHAGFSLFSGGFVGVDVFFVISGYLITSIILGELEQDKFSILNFYERRARRILPVLFFVVVACIPFAWLWLMPLDLQDFFQSIVAVATFSSNILFWLESDYFDTAAELKPLLHTWSLAVEEQYYIFFPLLLMLLWGRGKRIILITLAVIFLLSLSLAQWAAFNAPTANFYLLPTRGWELLIGVFAAFFLSKNTPNWMSLKRKNACSVLGLLLILISIFIFDAAIPFPSVYALLPTTGTVLIILFAQQGTWVHKLLSYKLFVGVGLISYSAYLWHQPVFAFVKYRSFTEPSLLLMLLLCAGIALLSYLSWRFVEMPFRNRQAYSRQFIFTGGGLFTALFIAGGLWVDTQQLYKSNDAYLELMVKSYQPDNRELGADSWRHLRSLSGDQNYGVDQNQFDRTQWFDTADNRGRLLIVGNSHSKDLFNVLSSSKATLAQFQLARFGSEIGQIDETFFSSPNYKLADAIMLASQYKPQDLLKIEALVSRLLADNKRPILVKNIYEFEEFGQRTYADFLFHLLAQERGANNISSVEITKINQKHFEQFSHREFKLFTQKANSTLARVAEKHAGVMLLDRMDYVCNQQEQVCYAIDDDYQKYFYDYGHHTVAGASFFGTRVDEVKWLGNI</sequence>
<dbReference type="Pfam" id="PF01757">
    <property type="entry name" value="Acyl_transf_3"/>
    <property type="match status" value="1"/>
</dbReference>
<dbReference type="PANTHER" id="PTHR23028:SF53">
    <property type="entry name" value="ACYL_TRANSF_3 DOMAIN-CONTAINING PROTEIN"/>
    <property type="match status" value="1"/>
</dbReference>
<accession>A0ABQ4PEZ5</accession>
<feature type="domain" description="Acyltransferase 3" evidence="2">
    <location>
        <begin position="5"/>
        <end position="329"/>
    </location>
</feature>
<feature type="transmembrane region" description="Helical" evidence="1">
    <location>
        <begin position="306"/>
        <end position="326"/>
    </location>
</feature>
<evidence type="ECO:0000259" key="3">
    <source>
        <dbReference type="Pfam" id="PF19040"/>
    </source>
</evidence>
<feature type="transmembrane region" description="Helical" evidence="1">
    <location>
        <begin position="346"/>
        <end position="365"/>
    </location>
</feature>
<reference evidence="4" key="1">
    <citation type="submission" date="2021-05" db="EMBL/GenBank/DDBJ databases">
        <title>Molecular characterization for Shewanella algae harboring chromosomal blaOXA-55-like strains isolated from clinical and environment sample.</title>
        <authorList>
            <person name="Ohama Y."/>
            <person name="Aoki K."/>
            <person name="Harada S."/>
            <person name="Moriya K."/>
            <person name="Ishii Y."/>
            <person name="Tateda K."/>
        </authorList>
    </citation>
    <scope>NUCLEOTIDE SEQUENCE</scope>
    <source>
        <strain evidence="4">JCM 11563</strain>
    </source>
</reference>
<dbReference type="Proteomes" id="UP000887104">
    <property type="component" value="Unassembled WGS sequence"/>
</dbReference>
<evidence type="ECO:0000259" key="2">
    <source>
        <dbReference type="Pfam" id="PF01757"/>
    </source>
</evidence>
<feature type="domain" description="SGNH" evidence="3">
    <location>
        <begin position="431"/>
        <end position="634"/>
    </location>
</feature>
<feature type="transmembrane region" description="Helical" evidence="1">
    <location>
        <begin position="37"/>
        <end position="54"/>
    </location>
</feature>
<keyword evidence="1" id="KW-0472">Membrane</keyword>
<keyword evidence="1" id="KW-0812">Transmembrane</keyword>
<feature type="transmembrane region" description="Helical" evidence="1">
    <location>
        <begin position="277"/>
        <end position="294"/>
    </location>
</feature>